<name>A0A2Z4QFA9_9CAUD</name>
<proteinExistence type="predicted"/>
<gene>
    <name evidence="1" type="ORF">Alexandra_228</name>
</gene>
<organism evidence="1 2">
    <name type="scientific">Erwinia phage vB_EamM_Alexandra</name>
    <dbReference type="NCBI Taxonomy" id="2201424"/>
    <lineage>
        <taxon>Viruses</taxon>
        <taxon>Duplodnaviria</taxon>
        <taxon>Heunggongvirae</taxon>
        <taxon>Uroviricota</taxon>
        <taxon>Caudoviricetes</taxon>
        <taxon>Alexandravirus</taxon>
        <taxon>Alexandravirus alexandra</taxon>
    </lineage>
</organism>
<keyword evidence="2" id="KW-1185">Reference proteome</keyword>
<evidence type="ECO:0000313" key="2">
    <source>
        <dbReference type="Proteomes" id="UP000251795"/>
    </source>
</evidence>
<sequence length="121" mass="13740">MEKIELLRVVKEILSAYGKVEFLDQGQVGVNTEHRATYETLITVVSDSDTTFPEADFRAKIAAQIDEYRVVGFKRTYNEQTREFVLQLTDPVFTYRDPSVCDANGKTLYSISVGFPFVSTN</sequence>
<accession>A0A2Z4QFA9</accession>
<reference evidence="1 2" key="1">
    <citation type="submission" date="2018-04" db="EMBL/GenBank/DDBJ databases">
        <authorList>
            <person name="Go L.Y."/>
            <person name="Mitchell J.A."/>
        </authorList>
    </citation>
    <scope>NUCLEOTIDE SEQUENCE [LARGE SCALE GENOMIC DNA]</scope>
</reference>
<evidence type="ECO:0000313" key="1">
    <source>
        <dbReference type="EMBL" id="AWY08491.1"/>
    </source>
</evidence>
<dbReference type="Proteomes" id="UP000251795">
    <property type="component" value="Segment"/>
</dbReference>
<protein>
    <submittedName>
        <fullName evidence="1">Uncharacterized protein</fullName>
    </submittedName>
</protein>
<dbReference type="EMBL" id="MH248138">
    <property type="protein sequence ID" value="AWY08491.1"/>
    <property type="molecule type" value="Genomic_DNA"/>
</dbReference>